<accession>A0A833FI24</accession>
<keyword evidence="1" id="KW-1133">Transmembrane helix</keyword>
<keyword evidence="1" id="KW-0472">Membrane</keyword>
<feature type="transmembrane region" description="Helical" evidence="1">
    <location>
        <begin position="151"/>
        <end position="175"/>
    </location>
</feature>
<evidence type="ECO:0000313" key="2">
    <source>
        <dbReference type="EMBL" id="KAB1479575.1"/>
    </source>
</evidence>
<evidence type="ECO:0000313" key="3">
    <source>
        <dbReference type="Proteomes" id="UP000434554"/>
    </source>
</evidence>
<feature type="transmembrane region" description="Helical" evidence="1">
    <location>
        <begin position="380"/>
        <end position="401"/>
    </location>
</feature>
<feature type="transmembrane region" description="Helical" evidence="1">
    <location>
        <begin position="237"/>
        <end position="261"/>
    </location>
</feature>
<dbReference type="RefSeq" id="WP_127008107.1">
    <property type="nucleotide sequence ID" value="NZ_RQUZ01000008.1"/>
</dbReference>
<reference evidence="2 3" key="1">
    <citation type="submission" date="2019-09" db="EMBL/GenBank/DDBJ databases">
        <title>Draft genome sequence of 3 type strains from the CCUG.</title>
        <authorList>
            <person name="Pineiro-Iglesias B."/>
            <person name="Tunovic T."/>
            <person name="Unosson C."/>
            <person name="Inganas E."/>
            <person name="Ohlen M."/>
            <person name="Cardew S."/>
            <person name="Jensie-Markopoulos S."/>
            <person name="Salva-Serra F."/>
            <person name="Jaen-Luchoro D."/>
            <person name="Karlsson R."/>
            <person name="Svensson-Stadler L."/>
            <person name="Chun J."/>
            <person name="Moore E."/>
        </authorList>
    </citation>
    <scope>NUCLEOTIDE SEQUENCE [LARGE SCALE GENOMIC DNA]</scope>
    <source>
        <strain evidence="2 3">CCUG 65427</strain>
    </source>
</reference>
<dbReference type="PANTHER" id="PTHR34219:SF3">
    <property type="entry name" value="BLL7967 PROTEIN"/>
    <property type="match status" value="1"/>
</dbReference>
<dbReference type="InterPro" id="IPR005625">
    <property type="entry name" value="PepSY-ass_TM"/>
</dbReference>
<proteinExistence type="predicted"/>
<dbReference type="Proteomes" id="UP000434554">
    <property type="component" value="Unassembled WGS sequence"/>
</dbReference>
<keyword evidence="1" id="KW-0812">Transmembrane</keyword>
<dbReference type="EMBL" id="WBKH01000002">
    <property type="protein sequence ID" value="KAB1479575.1"/>
    <property type="molecule type" value="Genomic_DNA"/>
</dbReference>
<feature type="transmembrane region" description="Helical" evidence="1">
    <location>
        <begin position="12"/>
        <end position="33"/>
    </location>
</feature>
<dbReference type="Pfam" id="PF03929">
    <property type="entry name" value="PepSY_TM"/>
    <property type="match status" value="1"/>
</dbReference>
<feature type="transmembrane region" description="Helical" evidence="1">
    <location>
        <begin position="441"/>
        <end position="458"/>
    </location>
</feature>
<sequence length="483" mass="54512">MKTPTFYKIHRYLSIFSFLFFFMLCITGLILLFRTEIQGNNHAMGAAPMNINTLWDGADQGAAQFTQKYPTKEILNISPAMGSHLLRYRIIDKNNTHEPRARMGMGGDYIIYNPHSQQLMQPQSGKVTVTPIRTVMHALHELHTRLALDRLGLYLIGIISLICGLAVASGAFLYGPFSKAAKLRRAMLQNQKVNPVAANTAGTNTDTTTTAVTDNTAKPHSFKESLRSRFANLHRELMMLTVIFGFILSISGTGIAAFFILNDNYNKDVAYNAKIELSTQKSDILTPSEAIFRVQAKYPGQLLISMDYPSRFNGQHYAFYLGRENDEDPALFLGQPIYANLYKDGQQDHFYSQPIPWYFTGLTTLINLHIHNHNTMALKIVWGIWMVVLSVASLFGAFLTFQRWGKWTSWLKTQSAPSNTNKVSAATTVISTQTNTWTRPIAWSVLTIIGMWIPLTTIPYHNEIALVAMILPLLDMVYILIRR</sequence>
<name>A0A833FI24_9FIRM</name>
<dbReference type="PANTHER" id="PTHR34219">
    <property type="entry name" value="IRON-REGULATED INNER MEMBRANE PROTEIN-RELATED"/>
    <property type="match status" value="1"/>
</dbReference>
<dbReference type="GeneID" id="83055402"/>
<organism evidence="2 3">
    <name type="scientific">Veillonella seminalis</name>
    <dbReference type="NCBI Taxonomy" id="1502943"/>
    <lineage>
        <taxon>Bacteria</taxon>
        <taxon>Bacillati</taxon>
        <taxon>Bacillota</taxon>
        <taxon>Negativicutes</taxon>
        <taxon>Veillonellales</taxon>
        <taxon>Veillonellaceae</taxon>
        <taxon>Veillonella</taxon>
    </lineage>
</organism>
<comment type="caution">
    <text evidence="2">The sequence shown here is derived from an EMBL/GenBank/DDBJ whole genome shotgun (WGS) entry which is preliminary data.</text>
</comment>
<dbReference type="AlphaFoldDB" id="A0A833FI24"/>
<gene>
    <name evidence="2" type="ORF">F8R14_02690</name>
</gene>
<feature type="transmembrane region" description="Helical" evidence="1">
    <location>
        <begin position="464"/>
        <end position="481"/>
    </location>
</feature>
<protein>
    <submittedName>
        <fullName evidence="2">PepSY domain-containing protein</fullName>
    </submittedName>
</protein>
<evidence type="ECO:0000256" key="1">
    <source>
        <dbReference type="SAM" id="Phobius"/>
    </source>
</evidence>